<dbReference type="SUPFAM" id="SSF53927">
    <property type="entry name" value="Cytidine deaminase-like"/>
    <property type="match status" value="1"/>
</dbReference>
<sequence>MAENQSKSDSGEVPVASLVVWNNQIIGLGTNSREKDKSILGHAEINALQSAVKFKGSWNLSDCTIYVSLEPCAMCAGAILQAHIKTIVFSAYDIKSGAFGSRYNLTTSETQVIGGICEDRSVAILKQFFLNKRQ</sequence>
<comment type="caution">
    <text evidence="4">The sequence shown here is derived from an EMBL/GenBank/DDBJ whole genome shotgun (WGS) entry which is preliminary data.</text>
</comment>
<evidence type="ECO:0000313" key="5">
    <source>
        <dbReference type="Proteomes" id="UP000321083"/>
    </source>
</evidence>
<gene>
    <name evidence="4" type="primary">tadA</name>
    <name evidence="4" type="ORF">E3A20_14050</name>
</gene>
<name>A0A5C6M5B4_9PLAN</name>
<dbReference type="GO" id="GO:0052717">
    <property type="term" value="F:tRNA-specific adenosine-34 deaminase activity"/>
    <property type="evidence" value="ECO:0007669"/>
    <property type="project" value="UniProtKB-EC"/>
</dbReference>
<proteinExistence type="predicted"/>
<organism evidence="4 5">
    <name type="scientific">Planctomyces bekefii</name>
    <dbReference type="NCBI Taxonomy" id="1653850"/>
    <lineage>
        <taxon>Bacteria</taxon>
        <taxon>Pseudomonadati</taxon>
        <taxon>Planctomycetota</taxon>
        <taxon>Planctomycetia</taxon>
        <taxon>Planctomycetales</taxon>
        <taxon>Planctomycetaceae</taxon>
        <taxon>Planctomyces</taxon>
    </lineage>
</organism>
<dbReference type="InterPro" id="IPR058535">
    <property type="entry name" value="MafB19-deam"/>
</dbReference>
<reference evidence="4 5" key="1">
    <citation type="submission" date="2019-08" db="EMBL/GenBank/DDBJ databases">
        <title>100 year-old enigma solved: identification of Planctomyces bekefii, the type genus and species of the phylum Planctomycetes.</title>
        <authorList>
            <person name="Svetlana D.N."/>
            <person name="Overmann J."/>
        </authorList>
    </citation>
    <scope>NUCLEOTIDE SEQUENCE [LARGE SCALE GENOMIC DNA]</scope>
    <source>
        <strain evidence="4">Phe10_nw2017</strain>
    </source>
</reference>
<accession>A0A5C6M5B4</accession>
<dbReference type="PANTHER" id="PTHR11079:SF202">
    <property type="entry name" value="TRNA-SPECIFIC ADENOSINE DEAMINASE"/>
    <property type="match status" value="1"/>
</dbReference>
<dbReference type="CDD" id="cd01285">
    <property type="entry name" value="nucleoside_deaminase"/>
    <property type="match status" value="1"/>
</dbReference>
<dbReference type="PROSITE" id="PS51747">
    <property type="entry name" value="CYT_DCMP_DEAMINASES_2"/>
    <property type="match status" value="1"/>
</dbReference>
<evidence type="ECO:0000256" key="2">
    <source>
        <dbReference type="ARBA" id="ARBA00022833"/>
    </source>
</evidence>
<protein>
    <submittedName>
        <fullName evidence="4">tRNA-specific adenosine deaminase</fullName>
    </submittedName>
</protein>
<reference evidence="4 5" key="2">
    <citation type="submission" date="2019-08" db="EMBL/GenBank/DDBJ databases">
        <authorList>
            <person name="Henke P."/>
        </authorList>
    </citation>
    <scope>NUCLEOTIDE SEQUENCE [LARGE SCALE GENOMIC DNA]</scope>
    <source>
        <strain evidence="4">Phe10_nw2017</strain>
    </source>
</reference>
<dbReference type="EMBL" id="SRHE01000268">
    <property type="protein sequence ID" value="TWW09467.1"/>
    <property type="molecule type" value="Genomic_DNA"/>
</dbReference>
<evidence type="ECO:0000259" key="3">
    <source>
        <dbReference type="PROSITE" id="PS51747"/>
    </source>
</evidence>
<dbReference type="AlphaFoldDB" id="A0A5C6M5B4"/>
<dbReference type="GO" id="GO:0008270">
    <property type="term" value="F:zinc ion binding"/>
    <property type="evidence" value="ECO:0007669"/>
    <property type="project" value="InterPro"/>
</dbReference>
<feature type="domain" description="CMP/dCMP-type deaminase" evidence="3">
    <location>
        <begin position="1"/>
        <end position="102"/>
    </location>
</feature>
<dbReference type="InterPro" id="IPR002125">
    <property type="entry name" value="CMP_dCMP_dom"/>
</dbReference>
<dbReference type="Gene3D" id="3.40.140.10">
    <property type="entry name" value="Cytidine Deaminase, domain 2"/>
    <property type="match status" value="1"/>
</dbReference>
<keyword evidence="2" id="KW-0862">Zinc</keyword>
<dbReference type="PANTHER" id="PTHR11079">
    <property type="entry name" value="CYTOSINE DEAMINASE FAMILY MEMBER"/>
    <property type="match status" value="1"/>
</dbReference>
<dbReference type="InterPro" id="IPR016192">
    <property type="entry name" value="APOBEC/CMP_deaminase_Zn-bd"/>
</dbReference>
<dbReference type="Proteomes" id="UP000321083">
    <property type="component" value="Unassembled WGS sequence"/>
</dbReference>
<keyword evidence="1" id="KW-0479">Metal-binding</keyword>
<evidence type="ECO:0000256" key="1">
    <source>
        <dbReference type="ARBA" id="ARBA00022723"/>
    </source>
</evidence>
<evidence type="ECO:0000313" key="4">
    <source>
        <dbReference type="EMBL" id="TWW09467.1"/>
    </source>
</evidence>
<dbReference type="GO" id="GO:0002100">
    <property type="term" value="P:tRNA wobble adenosine to inosine editing"/>
    <property type="evidence" value="ECO:0007669"/>
    <property type="project" value="InterPro"/>
</dbReference>
<keyword evidence="5" id="KW-1185">Reference proteome</keyword>
<dbReference type="PROSITE" id="PS00903">
    <property type="entry name" value="CYT_DCMP_DEAMINASES_1"/>
    <property type="match status" value="1"/>
</dbReference>
<dbReference type="InterPro" id="IPR016193">
    <property type="entry name" value="Cytidine_deaminase-like"/>
</dbReference>
<dbReference type="Pfam" id="PF14437">
    <property type="entry name" value="MafB19-deam"/>
    <property type="match status" value="1"/>
</dbReference>